<sequence length="87" mass="10164">MVRGRYMFRVDDVVRRGGCSNKIGGTYPKLIYPNIVNMMGEMAVYVNAICLDRSQTYILMIEQRQNTTSLRNEFVKNKKYTPPDMMM</sequence>
<evidence type="ECO:0000313" key="3">
    <source>
        <dbReference type="Proteomes" id="UP001196413"/>
    </source>
</evidence>
<proteinExistence type="predicted"/>
<evidence type="ECO:0000313" key="2">
    <source>
        <dbReference type="EMBL" id="KAJ1351784.1"/>
    </source>
</evidence>
<comment type="caution">
    <text evidence="2">The sequence shown here is derived from an EMBL/GenBank/DDBJ whole genome shotgun (WGS) entry which is preliminary data.</text>
</comment>
<accession>A0AAD5MQA1</accession>
<dbReference type="InterPro" id="IPR057018">
    <property type="entry name" value="F54D1_6-like_Ig-like"/>
</dbReference>
<protein>
    <recommendedName>
        <fullName evidence="1">F54D1.6-like Ig-like domain-containing protein</fullName>
    </recommendedName>
</protein>
<dbReference type="EMBL" id="JAHQIW010001226">
    <property type="protein sequence ID" value="KAJ1351784.1"/>
    <property type="molecule type" value="Genomic_DNA"/>
</dbReference>
<dbReference type="Pfam" id="PF24462">
    <property type="entry name" value="Ig_F54D1_6"/>
    <property type="match status" value="1"/>
</dbReference>
<keyword evidence="3" id="KW-1185">Reference proteome</keyword>
<evidence type="ECO:0000259" key="1">
    <source>
        <dbReference type="Pfam" id="PF24462"/>
    </source>
</evidence>
<dbReference type="AlphaFoldDB" id="A0AAD5MQA1"/>
<name>A0AAD5MQA1_PARTN</name>
<reference evidence="2" key="1">
    <citation type="submission" date="2021-06" db="EMBL/GenBank/DDBJ databases">
        <title>Parelaphostrongylus tenuis whole genome reference sequence.</title>
        <authorList>
            <person name="Garwood T.J."/>
            <person name="Larsen P.A."/>
            <person name="Fountain-Jones N.M."/>
            <person name="Garbe J.R."/>
            <person name="Macchietto M.G."/>
            <person name="Kania S.A."/>
            <person name="Gerhold R.W."/>
            <person name="Richards J.E."/>
            <person name="Wolf T.M."/>
        </authorList>
    </citation>
    <scope>NUCLEOTIDE SEQUENCE</scope>
    <source>
        <strain evidence="2">MNPRO001-30</strain>
        <tissue evidence="2">Meninges</tissue>
    </source>
</reference>
<organism evidence="2 3">
    <name type="scientific">Parelaphostrongylus tenuis</name>
    <name type="common">Meningeal worm</name>
    <dbReference type="NCBI Taxonomy" id="148309"/>
    <lineage>
        <taxon>Eukaryota</taxon>
        <taxon>Metazoa</taxon>
        <taxon>Ecdysozoa</taxon>
        <taxon>Nematoda</taxon>
        <taxon>Chromadorea</taxon>
        <taxon>Rhabditida</taxon>
        <taxon>Rhabditina</taxon>
        <taxon>Rhabditomorpha</taxon>
        <taxon>Strongyloidea</taxon>
        <taxon>Metastrongylidae</taxon>
        <taxon>Parelaphostrongylus</taxon>
    </lineage>
</organism>
<gene>
    <name evidence="2" type="ORF">KIN20_007924</name>
</gene>
<feature type="domain" description="F54D1.6-like Ig-like" evidence="1">
    <location>
        <begin position="26"/>
        <end position="68"/>
    </location>
</feature>
<dbReference type="Proteomes" id="UP001196413">
    <property type="component" value="Unassembled WGS sequence"/>
</dbReference>